<proteinExistence type="predicted"/>
<organism evidence="1 2">
    <name type="scientific">Parapedobacter pyrenivorans</name>
    <dbReference type="NCBI Taxonomy" id="1305674"/>
    <lineage>
        <taxon>Bacteria</taxon>
        <taxon>Pseudomonadati</taxon>
        <taxon>Bacteroidota</taxon>
        <taxon>Sphingobacteriia</taxon>
        <taxon>Sphingobacteriales</taxon>
        <taxon>Sphingobacteriaceae</taxon>
        <taxon>Parapedobacter</taxon>
    </lineage>
</organism>
<dbReference type="EMBL" id="BMER01000005">
    <property type="protein sequence ID" value="GGG98808.1"/>
    <property type="molecule type" value="Genomic_DNA"/>
</dbReference>
<dbReference type="AlphaFoldDB" id="A0A917MDG5"/>
<gene>
    <name evidence="1" type="ORF">GCM10007415_38030</name>
</gene>
<reference evidence="1" key="1">
    <citation type="journal article" date="2014" name="Int. J. Syst. Evol. Microbiol.">
        <title>Complete genome sequence of Corynebacterium casei LMG S-19264T (=DSM 44701T), isolated from a smear-ripened cheese.</title>
        <authorList>
            <consortium name="US DOE Joint Genome Institute (JGI-PGF)"/>
            <person name="Walter F."/>
            <person name="Albersmeier A."/>
            <person name="Kalinowski J."/>
            <person name="Ruckert C."/>
        </authorList>
    </citation>
    <scope>NUCLEOTIDE SEQUENCE</scope>
    <source>
        <strain evidence="1">CGMCC 1.12195</strain>
    </source>
</reference>
<dbReference type="Proteomes" id="UP000660862">
    <property type="component" value="Unassembled WGS sequence"/>
</dbReference>
<evidence type="ECO:0000313" key="2">
    <source>
        <dbReference type="Proteomes" id="UP000660862"/>
    </source>
</evidence>
<evidence type="ECO:0000313" key="1">
    <source>
        <dbReference type="EMBL" id="GGG98808.1"/>
    </source>
</evidence>
<name>A0A917MDG5_9SPHI</name>
<dbReference type="RefSeq" id="WP_188507690.1">
    <property type="nucleotide sequence ID" value="NZ_BMER01000005.1"/>
</dbReference>
<comment type="caution">
    <text evidence="1">The sequence shown here is derived from an EMBL/GenBank/DDBJ whole genome shotgun (WGS) entry which is preliminary data.</text>
</comment>
<sequence length="250" mass="27676">MAYQKSEIKLEGQIGDLVFYKQSNTYRARTKGGVDAKRFATDPKFERSRENSREFGRASAMSKQIRLALHEVLPLFHEGTMQTRLNSRLRQIILGDAINGRGDRGVQPESLPLFIGFSFNGGAAWKDVYYAPFEREFNAVTGKLTASFAEHWAPAVLSPPKKASGVRFTVAAIAVDTEAGMCYGVHEHSPVLHTAGHLPQQFFELDIEYPQLPVILLAGLAFFTEKGGYQIPIEQPLGNALDVVDVFVGT</sequence>
<reference evidence="1" key="2">
    <citation type="submission" date="2020-09" db="EMBL/GenBank/DDBJ databases">
        <authorList>
            <person name="Sun Q."/>
            <person name="Zhou Y."/>
        </authorList>
    </citation>
    <scope>NUCLEOTIDE SEQUENCE</scope>
    <source>
        <strain evidence="1">CGMCC 1.12195</strain>
    </source>
</reference>
<accession>A0A917MDG5</accession>
<protein>
    <submittedName>
        <fullName evidence="1">Uncharacterized protein</fullName>
    </submittedName>
</protein>
<keyword evidence="2" id="KW-1185">Reference proteome</keyword>